<dbReference type="VEuPathDB" id="TriTrypDB:LbrM.05.0620"/>
<dbReference type="PANTHER" id="PTHR13379:SF0">
    <property type="entry name" value="UPF0415 PROTEIN C7ORF25"/>
    <property type="match status" value="1"/>
</dbReference>
<evidence type="ECO:0000259" key="2">
    <source>
        <dbReference type="Pfam" id="PF07000"/>
    </source>
</evidence>
<feature type="region of interest" description="Disordered" evidence="1">
    <location>
        <begin position="1"/>
        <end position="64"/>
    </location>
</feature>
<dbReference type="InterPro" id="IPR010733">
    <property type="entry name" value="DUF1308"/>
</dbReference>
<accession>A0A3P3Z8L1</accession>
<reference evidence="3 4" key="1">
    <citation type="submission" date="2018-09" db="EMBL/GenBank/DDBJ databases">
        <authorList>
            <person name="Peiro R."/>
            <person name="Begona"/>
            <person name="Cbmso G."/>
            <person name="Lopez M."/>
            <person name="Gonzalez S."/>
        </authorList>
    </citation>
    <scope>NUCLEOTIDE SEQUENCE [LARGE SCALE GENOMIC DNA]</scope>
</reference>
<feature type="compositionally biased region" description="Low complexity" evidence="1">
    <location>
        <begin position="28"/>
        <end position="57"/>
    </location>
</feature>
<proteinExistence type="predicted"/>
<evidence type="ECO:0000313" key="3">
    <source>
        <dbReference type="EMBL" id="SYZ66444.1"/>
    </source>
</evidence>
<dbReference type="AlphaFoldDB" id="A0A3P3Z8L1"/>
<feature type="region of interest" description="Disordered" evidence="1">
    <location>
        <begin position="130"/>
        <end position="150"/>
    </location>
</feature>
<dbReference type="RefSeq" id="XP_001561876.1">
    <property type="nucleotide sequence ID" value="XM_001561826.1"/>
</dbReference>
<sequence length="742" mass="80163">MNQLYEAMPIPLSDDAEDTLEGSGLEVSSHASGASSWSRSCTHSADAGSSTSSGAPGEMPEDDAEACGRDIYAAKRWHPERHGHHHNVFTTSSSPNDLFAFLAQLLDVAKGLYTRLERLQPSMAAAVAAPPPYSQTSRANEESRASHVNGKGTAKAAFQGIAKLRTRLCKEMANVQRAVEGLSAAGCTHVLTSSSPDPLAVPPAIFESAVACAQCNSISHYGGIVACLERERDVTGVYVPVSSYVGPPQCVHLASVKGTSTTHRPSFREDMRIEVDVVSNSGHRWIKVKATTARNLELEAAALDVNGATPFTDMLLALIECSKRTCLPHRRTPQVAVVLLHPPPLVLRKFFAEHSVFWASLSEDCGVATPHHRMQAQLPHAAVTQSATTWFPPLTLSPAVICLDTTALVTLCSQSCYVDGLPYSMRMERLAPFRVLQEQQRKEVDECSAVVAALEPALRLHTAWYTSEALEQVMRQALLLQGDDAAAETTPSSAVKLHGQVFPAGLILPIKLDWLAPLEVAARERSCDAADGSTHQCTTTTTATTTATPAVIPLDESSLLMECSDLIGRDAASVLSSLQRRPNWIMADVTYEEFKWILETIAGPQEVARAARLLRLVSVVDTTFLRDSMRSRGDCEGSNGAPSTTGRGTAASCSSSPPPPLFTFVEYLRLRGKVSLRNKFVFGLADAVNAVMVTSNKQMIHAAREQGVHIEACFHPCRSLTEQKMYGLQRRHGPESPPAVTL</sequence>
<dbReference type="KEGG" id="lbz:LBRM_05_0620"/>
<evidence type="ECO:0000256" key="1">
    <source>
        <dbReference type="SAM" id="MobiDB-lite"/>
    </source>
</evidence>
<dbReference type="Pfam" id="PF07000">
    <property type="entry name" value="DUF1308"/>
    <property type="match status" value="1"/>
</dbReference>
<dbReference type="Proteomes" id="UP000319462">
    <property type="component" value="Chromosome 25"/>
</dbReference>
<organism evidence="3 4">
    <name type="scientific">Leishmania braziliensis MHOM/BR/75/M2904</name>
    <dbReference type="NCBI Taxonomy" id="420245"/>
    <lineage>
        <taxon>Eukaryota</taxon>
        <taxon>Discoba</taxon>
        <taxon>Euglenozoa</taxon>
        <taxon>Kinetoplastea</taxon>
        <taxon>Metakinetoplastina</taxon>
        <taxon>Trypanosomatida</taxon>
        <taxon>Trypanosomatidae</taxon>
        <taxon>Leishmaniinae</taxon>
        <taxon>Leishmania</taxon>
        <taxon>Leishmania braziliensis species complex</taxon>
    </lineage>
</organism>
<feature type="region of interest" description="Disordered" evidence="1">
    <location>
        <begin position="631"/>
        <end position="656"/>
    </location>
</feature>
<protein>
    <submittedName>
        <fullName evidence="3">Protein_of_uncharacterized_function_(DUF1308)</fullName>
    </submittedName>
</protein>
<dbReference type="PANTHER" id="PTHR13379">
    <property type="entry name" value="UNCHARACTERIZED DUF1308"/>
    <property type="match status" value="1"/>
</dbReference>
<name>A0A3P3Z8L1_LEIBR</name>
<gene>
    <name evidence="3" type="ORF">LBRM2904_25.0360</name>
</gene>
<feature type="domain" description="DUF1308" evidence="2">
    <location>
        <begin position="667"/>
        <end position="724"/>
    </location>
</feature>
<evidence type="ECO:0000313" key="4">
    <source>
        <dbReference type="Proteomes" id="UP000319462"/>
    </source>
</evidence>
<dbReference type="EMBL" id="LS997624">
    <property type="protein sequence ID" value="SYZ66444.1"/>
    <property type="molecule type" value="Genomic_DNA"/>
</dbReference>